<dbReference type="GeneID" id="90829965"/>
<protein>
    <submittedName>
        <fullName evidence="1">Uncharacterized protein</fullName>
    </submittedName>
</protein>
<gene>
    <name evidence="1" type="ORF">CI109_103866</name>
</gene>
<dbReference type="KEGG" id="ksn:90829965"/>
<dbReference type="AlphaFoldDB" id="A0AAJ8MY55"/>
<reference evidence="1" key="1">
    <citation type="submission" date="2017-08" db="EMBL/GenBank/DDBJ databases">
        <authorList>
            <person name="Cuomo C."/>
            <person name="Billmyre B."/>
            <person name="Heitman J."/>
        </authorList>
    </citation>
    <scope>NUCLEOTIDE SEQUENCE</scope>
    <source>
        <strain evidence="1">CBS 12478</strain>
    </source>
</reference>
<sequence>MSARRPPTLLPTAIYSVLPRFLRGDWVRPTDSRLASLIRVVQAAHVMGGKAETVESLEAFNEDVNGVEQSFLSWSAGMEPGHDRMGQHFPFRLGVIEGALEPDEGLVKLLSFAIDQYFVVM</sequence>
<organism evidence="1 2">
    <name type="scientific">Kwoniella shandongensis</name>
    <dbReference type="NCBI Taxonomy" id="1734106"/>
    <lineage>
        <taxon>Eukaryota</taxon>
        <taxon>Fungi</taxon>
        <taxon>Dikarya</taxon>
        <taxon>Basidiomycota</taxon>
        <taxon>Agaricomycotina</taxon>
        <taxon>Tremellomycetes</taxon>
        <taxon>Tremellales</taxon>
        <taxon>Cryptococcaceae</taxon>
        <taxon>Kwoniella</taxon>
    </lineage>
</organism>
<reference evidence="1" key="2">
    <citation type="submission" date="2024-01" db="EMBL/GenBank/DDBJ databases">
        <title>Comparative genomics of Cryptococcus and Kwoniella reveals pathogenesis evolution and contrasting modes of karyotype evolution via chromosome fusion or intercentromeric recombination.</title>
        <authorList>
            <person name="Coelho M.A."/>
            <person name="David-Palma M."/>
            <person name="Shea T."/>
            <person name="Bowers K."/>
            <person name="McGinley-Smith S."/>
            <person name="Mohammad A.W."/>
            <person name="Gnirke A."/>
            <person name="Yurkov A.M."/>
            <person name="Nowrousian M."/>
            <person name="Sun S."/>
            <person name="Cuomo C.A."/>
            <person name="Heitman J."/>
        </authorList>
    </citation>
    <scope>NUCLEOTIDE SEQUENCE</scope>
    <source>
        <strain evidence="1">CBS 12478</strain>
    </source>
</reference>
<evidence type="ECO:0000313" key="1">
    <source>
        <dbReference type="EMBL" id="WWD19406.1"/>
    </source>
</evidence>
<evidence type="ECO:0000313" key="2">
    <source>
        <dbReference type="Proteomes" id="UP000322225"/>
    </source>
</evidence>
<dbReference type="Proteomes" id="UP000322225">
    <property type="component" value="Chromosome 6"/>
</dbReference>
<keyword evidence="2" id="KW-1185">Reference proteome</keyword>
<dbReference type="EMBL" id="CP144056">
    <property type="protein sequence ID" value="WWD19406.1"/>
    <property type="molecule type" value="Genomic_DNA"/>
</dbReference>
<dbReference type="RefSeq" id="XP_065823456.1">
    <property type="nucleotide sequence ID" value="XM_065967384.1"/>
</dbReference>
<accession>A0AAJ8MY55</accession>
<name>A0AAJ8MY55_9TREE</name>
<proteinExistence type="predicted"/>